<reference evidence="1" key="1">
    <citation type="submission" date="2022-01" db="EMBL/GenBank/DDBJ databases">
        <authorList>
            <person name="King R."/>
        </authorList>
    </citation>
    <scope>NUCLEOTIDE SEQUENCE</scope>
</reference>
<keyword evidence="2" id="KW-1185">Reference proteome</keyword>
<accession>A0A9P0GCM6</accession>
<name>A0A9P0GCM6_9CUCU</name>
<dbReference type="EMBL" id="OV651830">
    <property type="protein sequence ID" value="CAH1104960.1"/>
    <property type="molecule type" value="Genomic_DNA"/>
</dbReference>
<proteinExistence type="predicted"/>
<protein>
    <submittedName>
        <fullName evidence="1">Uncharacterized protein</fullName>
    </submittedName>
</protein>
<sequence length="359" mass="40858">MEEVNHWTTVVKCNLCGEIPRNAPLYHCPLQHQYCIDCYTDLKRRYRGYLKSGATCVICKISGVFTQSNINTHFLNKIKAKPGIGRPYRYNANQIVSGKGCTNNFSRIETKEQDRENITIEGLFQLPTEDLKRLLGRKNGYSTPFTTKEPQPLGIIPKANSRNLPSHQSKIPIKCPHKFCKKVVAPSTFVTHFKHEHSTIPKYSVERGKELCIPCDVSIIEHYSNFCLAMITVYEFNKIDVKHSHSSQSVIKTCGKFSQQVPIDSFWLMVTGSSERKPNVSSAIYWMFCPSEERYQITIELCSKHDSISLSTFCEVHNSCQKLKFNDIASCLHCLLVSQASFGALLQEGPELNLRITIH</sequence>
<evidence type="ECO:0000313" key="2">
    <source>
        <dbReference type="Proteomes" id="UP001153636"/>
    </source>
</evidence>
<evidence type="ECO:0000313" key="1">
    <source>
        <dbReference type="EMBL" id="CAH1104960.1"/>
    </source>
</evidence>
<gene>
    <name evidence="1" type="ORF">PSYICH_LOCUS5740</name>
</gene>
<dbReference type="OrthoDB" id="6745034at2759"/>
<dbReference type="Proteomes" id="UP001153636">
    <property type="component" value="Chromosome 18"/>
</dbReference>
<organism evidence="1 2">
    <name type="scientific">Psylliodes chrysocephalus</name>
    <dbReference type="NCBI Taxonomy" id="3402493"/>
    <lineage>
        <taxon>Eukaryota</taxon>
        <taxon>Metazoa</taxon>
        <taxon>Ecdysozoa</taxon>
        <taxon>Arthropoda</taxon>
        <taxon>Hexapoda</taxon>
        <taxon>Insecta</taxon>
        <taxon>Pterygota</taxon>
        <taxon>Neoptera</taxon>
        <taxon>Endopterygota</taxon>
        <taxon>Coleoptera</taxon>
        <taxon>Polyphaga</taxon>
        <taxon>Cucujiformia</taxon>
        <taxon>Chrysomeloidea</taxon>
        <taxon>Chrysomelidae</taxon>
        <taxon>Galerucinae</taxon>
        <taxon>Alticini</taxon>
        <taxon>Psylliodes</taxon>
    </lineage>
</organism>
<dbReference type="AlphaFoldDB" id="A0A9P0GCM6"/>